<dbReference type="InterPro" id="IPR010635">
    <property type="entry name" value="Heparan_SO4-6-sulfoTrfase"/>
</dbReference>
<evidence type="ECO:0000256" key="1">
    <source>
        <dbReference type="ARBA" id="ARBA00004167"/>
    </source>
</evidence>
<evidence type="ECO:0000256" key="5">
    <source>
        <dbReference type="ARBA" id="ARBA00023136"/>
    </source>
</evidence>
<dbReference type="Pfam" id="PF03567">
    <property type="entry name" value="Sulfotransfer_2"/>
    <property type="match status" value="1"/>
</dbReference>
<protein>
    <submittedName>
        <fullName evidence="7">Sulfotransferase family protein</fullName>
    </submittedName>
</protein>
<keyword evidence="6" id="KW-0325">Glycoprotein</keyword>
<proteinExistence type="predicted"/>
<dbReference type="PANTHER" id="PTHR12812:SF0">
    <property type="entry name" value="HEPARAN-SULFATE 6-O-SULFOTRANSFERASE"/>
    <property type="match status" value="1"/>
</dbReference>
<reference evidence="7" key="2">
    <citation type="submission" date="2024-05" db="EMBL/GenBank/DDBJ databases">
        <title>Rhodohalobacter halophilus gen. nov., sp. nov., a moderately halophilic member of the family Balneolaceae.</title>
        <authorList>
            <person name="Xia J."/>
        </authorList>
    </citation>
    <scope>NUCLEOTIDE SEQUENCE</scope>
    <source>
        <strain evidence="7">WB101</strain>
    </source>
</reference>
<keyword evidence="4" id="KW-1133">Transmembrane helix</keyword>
<dbReference type="PANTHER" id="PTHR12812">
    <property type="entry name" value="HEPARAN SULFATE 6-O-SULFOTRANSFERASE 3"/>
    <property type="match status" value="1"/>
</dbReference>
<name>A0ABS9KHV2_9BACT</name>
<dbReference type="Gene3D" id="3.40.50.300">
    <property type="entry name" value="P-loop containing nucleotide triphosphate hydrolases"/>
    <property type="match status" value="1"/>
</dbReference>
<dbReference type="RefSeq" id="WP_237855831.1">
    <property type="nucleotide sequence ID" value="NZ_JAKLWS010000032.1"/>
</dbReference>
<accession>A0ABS9KHV2</accession>
<evidence type="ECO:0000313" key="7">
    <source>
        <dbReference type="EMBL" id="MCG2590432.1"/>
    </source>
</evidence>
<sequence length="258" mass="30246">MDLRYITDRLKNLPTRNKPHIFYLHIPKTGGTSVIHALRKKYPFNFFKIEAGSSLRAAELKFGENYKSFKQCYDLRESVAAYAIEAGYKCIAGHVPYSTNIFDDPSNNYHLMTILRDPVQRYISKYLYNYHKSSDHCKFEMDFEDYLESDIGKQSGREYLRYLSGYSVDESRKPDEELIQISVENLQKIDLLGVLEELDKFKALFYNETGINLRIPHKNKTEDLTEEQSFDKATLNRVREICKPDIDLYNFAKARVDL</sequence>
<reference evidence="7" key="1">
    <citation type="submission" date="2022-01" db="EMBL/GenBank/DDBJ databases">
        <authorList>
            <person name="Wang Y."/>
        </authorList>
    </citation>
    <scope>NUCLEOTIDE SEQUENCE</scope>
    <source>
        <strain evidence="7">WB101</strain>
    </source>
</reference>
<evidence type="ECO:0000313" key="8">
    <source>
        <dbReference type="Proteomes" id="UP001165366"/>
    </source>
</evidence>
<dbReference type="Proteomes" id="UP001165366">
    <property type="component" value="Unassembled WGS sequence"/>
</dbReference>
<keyword evidence="2" id="KW-0808">Transferase</keyword>
<evidence type="ECO:0000256" key="3">
    <source>
        <dbReference type="ARBA" id="ARBA00022692"/>
    </source>
</evidence>
<evidence type="ECO:0000256" key="4">
    <source>
        <dbReference type="ARBA" id="ARBA00022989"/>
    </source>
</evidence>
<comment type="subcellular location">
    <subcellularLocation>
        <location evidence="1">Membrane</location>
        <topology evidence="1">Single-pass membrane protein</topology>
    </subcellularLocation>
</comment>
<evidence type="ECO:0000256" key="6">
    <source>
        <dbReference type="ARBA" id="ARBA00023180"/>
    </source>
</evidence>
<dbReference type="SUPFAM" id="SSF52540">
    <property type="entry name" value="P-loop containing nucleoside triphosphate hydrolases"/>
    <property type="match status" value="1"/>
</dbReference>
<gene>
    <name evidence="7" type="ORF">L6773_17785</name>
</gene>
<keyword evidence="5" id="KW-0472">Membrane</keyword>
<dbReference type="EMBL" id="JAKLWS010000032">
    <property type="protein sequence ID" value="MCG2590432.1"/>
    <property type="molecule type" value="Genomic_DNA"/>
</dbReference>
<comment type="caution">
    <text evidence="7">The sequence shown here is derived from an EMBL/GenBank/DDBJ whole genome shotgun (WGS) entry which is preliminary data.</text>
</comment>
<dbReference type="InterPro" id="IPR027417">
    <property type="entry name" value="P-loop_NTPase"/>
</dbReference>
<keyword evidence="3" id="KW-0812">Transmembrane</keyword>
<evidence type="ECO:0000256" key="2">
    <source>
        <dbReference type="ARBA" id="ARBA00022679"/>
    </source>
</evidence>
<keyword evidence="8" id="KW-1185">Reference proteome</keyword>
<dbReference type="InterPro" id="IPR005331">
    <property type="entry name" value="Sulfotransferase"/>
</dbReference>
<organism evidence="7 8">
    <name type="scientific">Rhodohalobacter sulfatireducens</name>
    <dbReference type="NCBI Taxonomy" id="2911366"/>
    <lineage>
        <taxon>Bacteria</taxon>
        <taxon>Pseudomonadati</taxon>
        <taxon>Balneolota</taxon>
        <taxon>Balneolia</taxon>
        <taxon>Balneolales</taxon>
        <taxon>Balneolaceae</taxon>
        <taxon>Rhodohalobacter</taxon>
    </lineage>
</organism>